<gene>
    <name evidence="1" type="ORF">DSM107010_05550</name>
</gene>
<evidence type="ECO:0000313" key="2">
    <source>
        <dbReference type="Proteomes" id="UP000282574"/>
    </source>
</evidence>
<dbReference type="Gene3D" id="1.10.10.60">
    <property type="entry name" value="Homeodomain-like"/>
    <property type="match status" value="1"/>
</dbReference>
<reference evidence="1 2" key="1">
    <citation type="journal article" date="2019" name="Genome Biol. Evol.">
        <title>Day and night: Metabolic profiles and evolutionary relationships of six axenic non-marine cyanobacteria.</title>
        <authorList>
            <person name="Will S.E."/>
            <person name="Henke P."/>
            <person name="Boedeker C."/>
            <person name="Huang S."/>
            <person name="Brinkmann H."/>
            <person name="Rohde M."/>
            <person name="Jarek M."/>
            <person name="Friedl T."/>
            <person name="Seufert S."/>
            <person name="Schumacher M."/>
            <person name="Overmann J."/>
            <person name="Neumann-Schaal M."/>
            <person name="Petersen J."/>
        </authorList>
    </citation>
    <scope>NUCLEOTIDE SEQUENCE [LARGE SCALE GENOMIC DNA]</scope>
    <source>
        <strain evidence="1 2">SAG 39.79</strain>
    </source>
</reference>
<protein>
    <submittedName>
        <fullName evidence="1">Uncharacterized protein</fullName>
    </submittedName>
</protein>
<dbReference type="Proteomes" id="UP000282574">
    <property type="component" value="Unassembled WGS sequence"/>
</dbReference>
<evidence type="ECO:0000313" key="1">
    <source>
        <dbReference type="EMBL" id="RUT14072.1"/>
    </source>
</evidence>
<organism evidence="1 2">
    <name type="scientific">Chroococcidiopsis cubana SAG 39.79</name>
    <dbReference type="NCBI Taxonomy" id="388085"/>
    <lineage>
        <taxon>Bacteria</taxon>
        <taxon>Bacillati</taxon>
        <taxon>Cyanobacteriota</taxon>
        <taxon>Cyanophyceae</taxon>
        <taxon>Chroococcidiopsidales</taxon>
        <taxon>Chroococcidiopsidaceae</taxon>
        <taxon>Chroococcidiopsis</taxon>
    </lineage>
</organism>
<dbReference type="EMBL" id="RSCK01000003">
    <property type="protein sequence ID" value="RUT14072.1"/>
    <property type="molecule type" value="Genomic_DNA"/>
</dbReference>
<proteinExistence type="predicted"/>
<accession>A0AB37URQ5</accession>
<keyword evidence="2" id="KW-1185">Reference proteome</keyword>
<name>A0AB37URQ5_9CYAN</name>
<dbReference type="RefSeq" id="WP_106165810.1">
    <property type="nucleotide sequence ID" value="NZ_JAVKZF010000005.1"/>
</dbReference>
<dbReference type="AlphaFoldDB" id="A0AB37URQ5"/>
<sequence length="122" mass="13936">MDKSNTSTGSECKLLTWQQQAVDWLLLGFSQEVIAAELGIGRETLDSWCKDKSSFAIALESRRQELRIEALSMENLFGQSINRVERELNDNGSFEKEDVKVAFDIIKLLSPYKYLRISEQSV</sequence>
<comment type="caution">
    <text evidence="1">The sequence shown here is derived from an EMBL/GenBank/DDBJ whole genome shotgun (WGS) entry which is preliminary data.</text>
</comment>